<organism evidence="3 4">
    <name type="scientific">Loxostege sticticalis</name>
    <name type="common">Beet webworm moth</name>
    <dbReference type="NCBI Taxonomy" id="481309"/>
    <lineage>
        <taxon>Eukaryota</taxon>
        <taxon>Metazoa</taxon>
        <taxon>Ecdysozoa</taxon>
        <taxon>Arthropoda</taxon>
        <taxon>Hexapoda</taxon>
        <taxon>Insecta</taxon>
        <taxon>Pterygota</taxon>
        <taxon>Neoptera</taxon>
        <taxon>Endopterygota</taxon>
        <taxon>Lepidoptera</taxon>
        <taxon>Glossata</taxon>
        <taxon>Ditrysia</taxon>
        <taxon>Pyraloidea</taxon>
        <taxon>Crambidae</taxon>
        <taxon>Pyraustinae</taxon>
        <taxon>Loxostege</taxon>
    </lineage>
</organism>
<dbReference type="Pfam" id="PF05380">
    <property type="entry name" value="Peptidase_A17"/>
    <property type="match status" value="2"/>
</dbReference>
<name>A0ABR3H899_LOXSC</name>
<reference evidence="3 4" key="1">
    <citation type="submission" date="2024-06" db="EMBL/GenBank/DDBJ databases">
        <title>A chromosome-level genome assembly of beet webworm, Loxostege sticticalis.</title>
        <authorList>
            <person name="Zhang Y."/>
        </authorList>
    </citation>
    <scope>NUCLEOTIDE SEQUENCE [LARGE SCALE GENOMIC DNA]</scope>
    <source>
        <strain evidence="3">AQ026</strain>
        <tissue evidence="3">Whole body</tissue>
    </source>
</reference>
<dbReference type="InterPro" id="IPR040676">
    <property type="entry name" value="DUF5641"/>
</dbReference>
<dbReference type="InterPro" id="IPR043502">
    <property type="entry name" value="DNA/RNA_pol_sf"/>
</dbReference>
<feature type="domain" description="Integrase catalytic" evidence="2">
    <location>
        <begin position="703"/>
        <end position="897"/>
    </location>
</feature>
<protein>
    <recommendedName>
        <fullName evidence="2">Integrase catalytic domain-containing protein</fullName>
    </recommendedName>
</protein>
<evidence type="ECO:0000259" key="2">
    <source>
        <dbReference type="PROSITE" id="PS50994"/>
    </source>
</evidence>
<dbReference type="SUPFAM" id="SSF53098">
    <property type="entry name" value="Ribonuclease H-like"/>
    <property type="match status" value="1"/>
</dbReference>
<dbReference type="Gene3D" id="3.30.420.10">
    <property type="entry name" value="Ribonuclease H-like superfamily/Ribonuclease H"/>
    <property type="match status" value="1"/>
</dbReference>
<evidence type="ECO:0000256" key="1">
    <source>
        <dbReference type="SAM" id="MobiDB-lite"/>
    </source>
</evidence>
<dbReference type="InterPro" id="IPR036397">
    <property type="entry name" value="RNaseH_sf"/>
</dbReference>
<comment type="caution">
    <text evidence="3">The sequence shown here is derived from an EMBL/GenBank/DDBJ whole genome shotgun (WGS) entry which is preliminary data.</text>
</comment>
<gene>
    <name evidence="3" type="ORF">ABMA27_009546</name>
</gene>
<accession>A0ABR3H899</accession>
<dbReference type="EMBL" id="JBEUOH010000024">
    <property type="protein sequence ID" value="KAL0861024.1"/>
    <property type="molecule type" value="Genomic_DNA"/>
</dbReference>
<dbReference type="PANTHER" id="PTHR47331">
    <property type="entry name" value="PHD-TYPE DOMAIN-CONTAINING PROTEIN"/>
    <property type="match status" value="1"/>
</dbReference>
<dbReference type="CDD" id="cd01644">
    <property type="entry name" value="RT_pepA17"/>
    <property type="match status" value="1"/>
</dbReference>
<keyword evidence="4" id="KW-1185">Reference proteome</keyword>
<feature type="region of interest" description="Disordered" evidence="1">
    <location>
        <begin position="1015"/>
        <end position="1046"/>
    </location>
</feature>
<dbReference type="Gene3D" id="1.10.340.70">
    <property type="match status" value="1"/>
</dbReference>
<proteinExistence type="predicted"/>
<dbReference type="SUPFAM" id="SSF56672">
    <property type="entry name" value="DNA/RNA polymerases"/>
    <property type="match status" value="1"/>
</dbReference>
<dbReference type="Pfam" id="PF18701">
    <property type="entry name" value="DUF5641"/>
    <property type="match status" value="1"/>
</dbReference>
<evidence type="ECO:0000313" key="4">
    <source>
        <dbReference type="Proteomes" id="UP001549920"/>
    </source>
</evidence>
<dbReference type="Pfam" id="PF17921">
    <property type="entry name" value="Integrase_H2C2"/>
    <property type="match status" value="1"/>
</dbReference>
<dbReference type="Proteomes" id="UP001549920">
    <property type="component" value="Unassembled WGS sequence"/>
</dbReference>
<feature type="compositionally biased region" description="Basic and acidic residues" evidence="1">
    <location>
        <begin position="1025"/>
        <end position="1040"/>
    </location>
</feature>
<evidence type="ECO:0000313" key="3">
    <source>
        <dbReference type="EMBL" id="KAL0861024.1"/>
    </source>
</evidence>
<dbReference type="InterPro" id="IPR012337">
    <property type="entry name" value="RNaseH-like_sf"/>
</dbReference>
<sequence>MGNSRSIAVSQYLNLEKRFERNNKLALMYRDFIKEYTELGHMKPSSPIPTYLPECYLPHHGVIREHSTTTKLRVVFNASQKTTSGFSLNQLQEKGPNLQKDIQALILKWRSYKYAYTADIEKMYRCIEITQDQQKLQKIIWRESPTEKLQEYELCTVTYGMKCAPWLAMRTLKQLAMDDGHKYPEAARILQDEFYVDDLVSGHNFIHDALELQQSLIKLLKLGGMNLRKWSANDPVLLQNLSEDQISLHNNFDFKHEESMKTLGLGWNPKTDQFSFNWELKINTKAELTKRTLLSEISKLYDPLGWLSPVTITAKLLWLGGQQSNIELLGFSDASEKAYSCVIYSCVANANGPPTIKLLAAKTRVAPLTQKTTLPRMELCGALLLSQLVEKTKAAFKGHEIKVRAWCDSQVVLAWLQGDASRWERYVANRVNKIKQTIPSQNWQYVKSEHNPADCASRGLYPSKLIKFDLWWNGPEFLQNLETEKCINNLTCLYTTNAELKTKKVATLTTNQEHHFIDILINKCSSLTRVTRVTAWILRFITNARSKTKLDAKYLTTSEITAAREQIIKYVQSTEFNNEYKQLMKHENVTNKSCIFKLNPYLDKKGIIRVGGRLNNSNLPFEMKHPAIIPRSGRFTGLLIEQAHSVTLHGGARLTLAYLRQRYWIVGGNRAVKAKLRHCVRCHRHKQTKTHQIMADLPQQRITPSRPFTHTGVDFTGHVDVKLNKGRGVKTSKGYIAIFVCMATKAVHIELVSDLSTETFIAAFQRMCARRGTPKHVYSDCGTNFIGASKTLHKEFEQFQLQLSSDFFDHIGQLEVEWHPNAPAWPTAGGLWEAAVKSMKFHLRRVLGDQKLTYEEFQTLLTQIEACMNSRPLCPLTEDPDEFQNCLTPGHFLTGSPVMSLPISDYSDDRAINLRRRWQLTENMLQQFWKTWSYEYLTQLQGRSKWNESTKNIKEGDIVLVKDNNLPPGKWAMGRVLETHPGSDGYVRVTTLKTQTGIIKRPIVKLSPLPLETEINPKTPICNEQDERPQKDDLKPEQSTKTKKTKIKTTSALLTTLLTMFICITGSYGEVAPSAYITNLEPDRPIYYDTNLAKVESTMEAMMATSYFNSASLTAYLLIKNMRVMQDMLFDTLVSH</sequence>
<dbReference type="InterPro" id="IPR008042">
    <property type="entry name" value="Retrotrans_Pao"/>
</dbReference>
<dbReference type="InterPro" id="IPR041588">
    <property type="entry name" value="Integrase_H2C2"/>
</dbReference>
<dbReference type="InterPro" id="IPR001584">
    <property type="entry name" value="Integrase_cat-core"/>
</dbReference>
<dbReference type="PROSITE" id="PS50994">
    <property type="entry name" value="INTEGRASE"/>
    <property type="match status" value="1"/>
</dbReference>